<name>A0A183UHH7_TOXCA</name>
<reference evidence="1 2" key="2">
    <citation type="submission" date="2018-11" db="EMBL/GenBank/DDBJ databases">
        <authorList>
            <consortium name="Pathogen Informatics"/>
        </authorList>
    </citation>
    <scope>NUCLEOTIDE SEQUENCE [LARGE SCALE GENOMIC DNA]</scope>
</reference>
<protein>
    <submittedName>
        <fullName evidence="3">Secreted protein</fullName>
    </submittedName>
</protein>
<evidence type="ECO:0000313" key="1">
    <source>
        <dbReference type="EMBL" id="VDM39268.1"/>
    </source>
</evidence>
<dbReference type="AlphaFoldDB" id="A0A183UHH7"/>
<proteinExistence type="predicted"/>
<evidence type="ECO:0000313" key="3">
    <source>
        <dbReference type="WBParaSite" id="TCNE_0000794701-mRNA-1"/>
    </source>
</evidence>
<sequence>MTGLSAVIVTVCCHCGVNIPTTFECLLDEVFIYSIVLVDRINSHGGLRFPVVLDRLSNQPPDFTGPQLERLRCEETTLTATFSGHYGK</sequence>
<dbReference type="WBParaSite" id="TCNE_0000794701-mRNA-1">
    <property type="protein sequence ID" value="TCNE_0000794701-mRNA-1"/>
    <property type="gene ID" value="TCNE_0000794701"/>
</dbReference>
<dbReference type="EMBL" id="UYWY01019790">
    <property type="protein sequence ID" value="VDM39268.1"/>
    <property type="molecule type" value="Genomic_DNA"/>
</dbReference>
<keyword evidence="2" id="KW-1185">Reference proteome</keyword>
<dbReference type="Proteomes" id="UP000050794">
    <property type="component" value="Unassembled WGS sequence"/>
</dbReference>
<evidence type="ECO:0000313" key="2">
    <source>
        <dbReference type="Proteomes" id="UP000050794"/>
    </source>
</evidence>
<gene>
    <name evidence="1" type="ORF">TCNE_LOCUS7947</name>
</gene>
<reference evidence="3" key="1">
    <citation type="submission" date="2016-06" db="UniProtKB">
        <authorList>
            <consortium name="WormBaseParasite"/>
        </authorList>
    </citation>
    <scope>IDENTIFICATION</scope>
</reference>
<accession>A0A183UHH7</accession>
<organism evidence="2 3">
    <name type="scientific">Toxocara canis</name>
    <name type="common">Canine roundworm</name>
    <dbReference type="NCBI Taxonomy" id="6265"/>
    <lineage>
        <taxon>Eukaryota</taxon>
        <taxon>Metazoa</taxon>
        <taxon>Ecdysozoa</taxon>
        <taxon>Nematoda</taxon>
        <taxon>Chromadorea</taxon>
        <taxon>Rhabditida</taxon>
        <taxon>Spirurina</taxon>
        <taxon>Ascaridomorpha</taxon>
        <taxon>Ascaridoidea</taxon>
        <taxon>Toxocaridae</taxon>
        <taxon>Toxocara</taxon>
    </lineage>
</organism>